<protein>
    <submittedName>
        <fullName evidence="1">Epidermal stripes and patches</fullName>
    </submittedName>
</protein>
<evidence type="ECO:0000313" key="1">
    <source>
        <dbReference type="EMBL" id="AEY57740.1"/>
    </source>
</evidence>
<proteinExistence type="evidence at transcript level"/>
<accession>V9I9H5</accession>
<dbReference type="AlphaFoldDB" id="V9I9H5"/>
<gene>
    <name evidence="1" type="ORF">ACCB00370.1</name>
</gene>
<name>V9I9H5_APICE</name>
<reference evidence="1" key="1">
    <citation type="submission" date="2011-11" db="EMBL/GenBank/DDBJ databases">
        <title>Decoding the brain transcriptome of the Eastern honeybee (Apis cerana) based on pyrosequencing.</title>
        <authorList>
            <person name="Sun L."/>
            <person name="Zheng H."/>
            <person name="Wang Y."/>
            <person name="Xie X."/>
            <person name="Zhu Y."/>
            <person name="Gu W."/>
            <person name="Wang S."/>
        </authorList>
    </citation>
    <scope>NUCLEOTIDE SEQUENCE</scope>
    <source>
        <tissue evidence="1">Brain</tissue>
    </source>
</reference>
<organism evidence="1">
    <name type="scientific">Apis cerana</name>
    <name type="common">Indian honeybee</name>
    <dbReference type="NCBI Taxonomy" id="7461"/>
    <lineage>
        <taxon>Eukaryota</taxon>
        <taxon>Metazoa</taxon>
        <taxon>Ecdysozoa</taxon>
        <taxon>Arthropoda</taxon>
        <taxon>Hexapoda</taxon>
        <taxon>Insecta</taxon>
        <taxon>Pterygota</taxon>
        <taxon>Neoptera</taxon>
        <taxon>Endopterygota</taxon>
        <taxon>Hymenoptera</taxon>
        <taxon>Apocrita</taxon>
        <taxon>Aculeata</taxon>
        <taxon>Apoidea</taxon>
        <taxon>Anthophila</taxon>
        <taxon>Apidae</taxon>
        <taxon>Apis</taxon>
    </lineage>
</organism>
<sequence length="84" mass="9486">MVMRDFKEKNHCLIMLQPSKEVLRSIQSLSKETIEVVNTDTELVTALKELNTTKAIKKIGTEIIDMSNGTTTSDMRNELTSTKL</sequence>
<dbReference type="EMBL" id="JR037367">
    <property type="protein sequence ID" value="AEY57740.1"/>
    <property type="molecule type" value="mRNA"/>
</dbReference>